<gene>
    <name evidence="1" type="ORF">G5B17_04485</name>
</gene>
<evidence type="ECO:0008006" key="3">
    <source>
        <dbReference type="Google" id="ProtNLM"/>
    </source>
</evidence>
<evidence type="ECO:0000313" key="2">
    <source>
        <dbReference type="Proteomes" id="UP001644719"/>
    </source>
</evidence>
<accession>A0ABX2H625</accession>
<evidence type="ECO:0000313" key="1">
    <source>
        <dbReference type="EMBL" id="NSG84705.1"/>
    </source>
</evidence>
<dbReference type="EMBL" id="JAAITS010000009">
    <property type="protein sequence ID" value="NSG84705.1"/>
    <property type="molecule type" value="Genomic_DNA"/>
</dbReference>
<dbReference type="RefSeq" id="WP_173769432.1">
    <property type="nucleotide sequence ID" value="NZ_JAAITS010000009.1"/>
</dbReference>
<organism evidence="1 2">
    <name type="scientific">Blautia faecis</name>
    <dbReference type="NCBI Taxonomy" id="871665"/>
    <lineage>
        <taxon>Bacteria</taxon>
        <taxon>Bacillati</taxon>
        <taxon>Bacillota</taxon>
        <taxon>Clostridia</taxon>
        <taxon>Lachnospirales</taxon>
        <taxon>Lachnospiraceae</taxon>
        <taxon>Blautia</taxon>
    </lineage>
</organism>
<reference evidence="1 2" key="1">
    <citation type="journal article" date="2020" name="Cell Host Microbe">
        <title>Functional and Genomic Variation between Human-Derived Isolates of Lachnospiraceae Reveals Inter- and Intra-Species Diversity.</title>
        <authorList>
            <person name="Sorbara M.T."/>
            <person name="Littmann E.R."/>
            <person name="Fontana E."/>
            <person name="Moody T.U."/>
            <person name="Kohout C.E."/>
            <person name="Gjonbalaj M."/>
            <person name="Eaton V."/>
            <person name="Seok R."/>
            <person name="Leiner I.M."/>
            <person name="Pamer E.G."/>
        </authorList>
    </citation>
    <scope>NUCLEOTIDE SEQUENCE [LARGE SCALE GENOMIC DNA]</scope>
    <source>
        <strain evidence="1 2">MSK.17.74</strain>
    </source>
</reference>
<proteinExistence type="predicted"/>
<comment type="caution">
    <text evidence="1">The sequence shown here is derived from an EMBL/GenBank/DDBJ whole genome shotgun (WGS) entry which is preliminary data.</text>
</comment>
<keyword evidence="2" id="KW-1185">Reference proteome</keyword>
<protein>
    <recommendedName>
        <fullName evidence="3">DUF1792 domain-containing protein</fullName>
    </recommendedName>
</protein>
<dbReference type="Proteomes" id="UP001644719">
    <property type="component" value="Unassembled WGS sequence"/>
</dbReference>
<sequence length="239" mass="27161">MKNVPYEQRNIHNIMYNAGVFPNDKETIDEFCKIYTGALKDADGVFSWGCKGECSLIKKYASPNVALLNNAVNNILFYDDVWTTALEGKKVLVIHPFVDTIKKQYEKRDKLFENSKLPTFESLECVRAIQSNAGENETIEFSSYFDALESMKAEILKKDFQVALIAAGAYGLPLAAYIKGLGKQAIHMASNMQILFGIRGKRWDNWPAWAAHFNEYWVYPSENETPNGKKTVEGGSYWR</sequence>
<name>A0ABX2H625_9FIRM</name>